<dbReference type="Gene3D" id="3.30.230.10">
    <property type="match status" value="1"/>
</dbReference>
<keyword evidence="6 7" id="KW-0067">ATP-binding</keyword>
<evidence type="ECO:0000313" key="11">
    <source>
        <dbReference type="EMBL" id="MEI5906584.1"/>
    </source>
</evidence>
<keyword evidence="3 7" id="KW-0791">Threonine biosynthesis</keyword>
<dbReference type="EMBL" id="JBBAXC010000004">
    <property type="protein sequence ID" value="MEI5906584.1"/>
    <property type="molecule type" value="Genomic_DNA"/>
</dbReference>
<evidence type="ECO:0000256" key="8">
    <source>
        <dbReference type="NCBIfam" id="TIGR00191"/>
    </source>
</evidence>
<dbReference type="GO" id="GO:0004413">
    <property type="term" value="F:homoserine kinase activity"/>
    <property type="evidence" value="ECO:0007669"/>
    <property type="project" value="UniProtKB-EC"/>
</dbReference>
<dbReference type="NCBIfam" id="TIGR00191">
    <property type="entry name" value="thrB"/>
    <property type="match status" value="1"/>
</dbReference>
<feature type="domain" description="GHMP kinase C-terminal" evidence="10">
    <location>
        <begin position="202"/>
        <end position="280"/>
    </location>
</feature>
<evidence type="ECO:0000256" key="5">
    <source>
        <dbReference type="ARBA" id="ARBA00022777"/>
    </source>
</evidence>
<comment type="pathway">
    <text evidence="7">Amino-acid biosynthesis; L-threonine biosynthesis; L-threonine from L-aspartate: step 4/5.</text>
</comment>
<comment type="caution">
    <text evidence="11">The sequence shown here is derived from an EMBL/GenBank/DDBJ whole genome shotgun (WGS) entry which is preliminary data.</text>
</comment>
<evidence type="ECO:0000259" key="9">
    <source>
        <dbReference type="Pfam" id="PF00288"/>
    </source>
</evidence>
<feature type="domain" description="GHMP kinase N-terminal" evidence="9">
    <location>
        <begin position="61"/>
        <end position="142"/>
    </location>
</feature>
<evidence type="ECO:0000259" key="10">
    <source>
        <dbReference type="Pfam" id="PF08544"/>
    </source>
</evidence>
<proteinExistence type="inferred from homology"/>
<comment type="catalytic activity">
    <reaction evidence="7">
        <text>L-homoserine + ATP = O-phospho-L-homoserine + ADP + H(+)</text>
        <dbReference type="Rhea" id="RHEA:13985"/>
        <dbReference type="ChEBI" id="CHEBI:15378"/>
        <dbReference type="ChEBI" id="CHEBI:30616"/>
        <dbReference type="ChEBI" id="CHEBI:57476"/>
        <dbReference type="ChEBI" id="CHEBI:57590"/>
        <dbReference type="ChEBI" id="CHEBI:456216"/>
        <dbReference type="EC" id="2.7.1.39"/>
    </reaction>
</comment>
<gene>
    <name evidence="7 11" type="primary">thrB</name>
    <name evidence="11" type="ORF">WAK64_05880</name>
</gene>
<evidence type="ECO:0000256" key="1">
    <source>
        <dbReference type="ARBA" id="ARBA00022605"/>
    </source>
</evidence>
<dbReference type="RefSeq" id="WP_336586023.1">
    <property type="nucleotide sequence ID" value="NZ_JBBAXC010000004.1"/>
</dbReference>
<dbReference type="InterPro" id="IPR036554">
    <property type="entry name" value="GHMP_kinase_C_sf"/>
</dbReference>
<dbReference type="PIRSF" id="PIRSF000676">
    <property type="entry name" value="Homoser_kin"/>
    <property type="match status" value="1"/>
</dbReference>
<dbReference type="InterPro" id="IPR000870">
    <property type="entry name" value="Homoserine_kinase"/>
</dbReference>
<dbReference type="SUPFAM" id="SSF55060">
    <property type="entry name" value="GHMP Kinase, C-terminal domain"/>
    <property type="match status" value="1"/>
</dbReference>
<dbReference type="InterPro" id="IPR020568">
    <property type="entry name" value="Ribosomal_Su5_D2-typ_SF"/>
</dbReference>
<dbReference type="InterPro" id="IPR014721">
    <property type="entry name" value="Ribsml_uS5_D2-typ_fold_subgr"/>
</dbReference>
<evidence type="ECO:0000256" key="2">
    <source>
        <dbReference type="ARBA" id="ARBA00022679"/>
    </source>
</evidence>
<comment type="subcellular location">
    <subcellularLocation>
        <location evidence="7">Cytoplasm</location>
    </subcellularLocation>
</comment>
<keyword evidence="7" id="KW-0963">Cytoplasm</keyword>
<dbReference type="PANTHER" id="PTHR20861">
    <property type="entry name" value="HOMOSERINE/4-DIPHOSPHOCYTIDYL-2-C-METHYL-D-ERYTHRITOL KINASE"/>
    <property type="match status" value="1"/>
</dbReference>
<evidence type="ECO:0000256" key="3">
    <source>
        <dbReference type="ARBA" id="ARBA00022697"/>
    </source>
</evidence>
<evidence type="ECO:0000256" key="6">
    <source>
        <dbReference type="ARBA" id="ARBA00022840"/>
    </source>
</evidence>
<keyword evidence="4 7" id="KW-0547">Nucleotide-binding</keyword>
<keyword evidence="5 7" id="KW-0418">Kinase</keyword>
<dbReference type="EC" id="2.7.1.39" evidence="7 8"/>
<dbReference type="InterPro" id="IPR013750">
    <property type="entry name" value="GHMP_kinase_C_dom"/>
</dbReference>
<protein>
    <recommendedName>
        <fullName evidence="7 8">Homoserine kinase</fullName>
        <shortName evidence="7">HK</shortName>
        <shortName evidence="7">HSK</shortName>
        <ecNumber evidence="7 8">2.7.1.39</ecNumber>
    </recommendedName>
</protein>
<name>A0ABU8HBN6_9BACI</name>
<dbReference type="PANTHER" id="PTHR20861:SF1">
    <property type="entry name" value="HOMOSERINE KINASE"/>
    <property type="match status" value="1"/>
</dbReference>
<dbReference type="Proteomes" id="UP001312865">
    <property type="component" value="Unassembled WGS sequence"/>
</dbReference>
<feature type="binding site" evidence="7">
    <location>
        <begin position="89"/>
        <end position="99"/>
    </location>
    <ligand>
        <name>ATP</name>
        <dbReference type="ChEBI" id="CHEBI:30616"/>
    </ligand>
</feature>
<dbReference type="SUPFAM" id="SSF54211">
    <property type="entry name" value="Ribosomal protein S5 domain 2-like"/>
    <property type="match status" value="1"/>
</dbReference>
<evidence type="ECO:0000256" key="4">
    <source>
        <dbReference type="ARBA" id="ARBA00022741"/>
    </source>
</evidence>
<sequence length="301" mass="33333">MKQANWRITVPASTANVGPGFDSIGLALSLYLNVNVYPHSHWEVRTLSPKGSKFPNDETHYMIQVAKEIAKRFSVVLQPYFVEIDSDIPLAQGFGSSGAVVLAGIELVDVVGGLQLTLKQKHQLAAEFEGHPDNVGASLYGGLVVCCQLNEGFELVSYSDFPLHIVTVSPQFEMKTKESRAVLPKVIDFDVATKASAISNMMLAALWKRDWELFGELMSQDLFHQPYRKLLIPYFEEVENVAKQQGACGVAISGAGPTIACFVKREASDALREVLQQYFKKTTVRLLKVEEQGIQSKLINR</sequence>
<keyword evidence="1 7" id="KW-0028">Amino-acid biosynthesis</keyword>
<keyword evidence="2 7" id="KW-0808">Transferase</keyword>
<dbReference type="InterPro" id="IPR006204">
    <property type="entry name" value="GHMP_kinase_N_dom"/>
</dbReference>
<reference evidence="11 12" key="1">
    <citation type="journal article" date="2018" name="J. Microbiol.">
        <title>Bacillus spongiae sp. nov., isolated from sponge of Jeju Island.</title>
        <authorList>
            <person name="Lee G.E."/>
            <person name="Im W.T."/>
            <person name="Park J.S."/>
        </authorList>
    </citation>
    <scope>NUCLEOTIDE SEQUENCE [LARGE SCALE GENOMIC DNA]</scope>
    <source>
        <strain evidence="11 12">135PIL107-10</strain>
    </source>
</reference>
<accession>A0ABU8HBN6</accession>
<dbReference type="Pfam" id="PF08544">
    <property type="entry name" value="GHMP_kinases_C"/>
    <property type="match status" value="1"/>
</dbReference>
<comment type="function">
    <text evidence="7">Catalyzes the ATP-dependent phosphorylation of L-homoserine to L-homoserine phosphate.</text>
</comment>
<dbReference type="PRINTS" id="PR00958">
    <property type="entry name" value="HOMSERKINASE"/>
</dbReference>
<organism evidence="11 12">
    <name type="scientific">Bacillus spongiae</name>
    <dbReference type="NCBI Taxonomy" id="2683610"/>
    <lineage>
        <taxon>Bacteria</taxon>
        <taxon>Bacillati</taxon>
        <taxon>Bacillota</taxon>
        <taxon>Bacilli</taxon>
        <taxon>Bacillales</taxon>
        <taxon>Bacillaceae</taxon>
        <taxon>Bacillus</taxon>
    </lineage>
</organism>
<comment type="similarity">
    <text evidence="7">Belongs to the GHMP kinase family. Homoserine kinase subfamily.</text>
</comment>
<keyword evidence="12" id="KW-1185">Reference proteome</keyword>
<evidence type="ECO:0000313" key="12">
    <source>
        <dbReference type="Proteomes" id="UP001312865"/>
    </source>
</evidence>
<dbReference type="Pfam" id="PF00288">
    <property type="entry name" value="GHMP_kinases_N"/>
    <property type="match status" value="1"/>
</dbReference>
<dbReference type="HAMAP" id="MF_00384">
    <property type="entry name" value="Homoser_kinase"/>
    <property type="match status" value="1"/>
</dbReference>
<dbReference type="Gene3D" id="3.30.70.890">
    <property type="entry name" value="GHMP kinase, C-terminal domain"/>
    <property type="match status" value="1"/>
</dbReference>
<evidence type="ECO:0000256" key="7">
    <source>
        <dbReference type="HAMAP-Rule" id="MF_00384"/>
    </source>
</evidence>